<sequence length="180" mass="20538">MAEIKNLGIFGSSNKGLDKIKQQSKEKARETTISNIPKTNSTFRSQKTSSVTHEVPIRKKRKGAPITKFDKVYAAMQSVKLSALTNATASIMVEKYETNMKKDELLRKALNEYIRLNLSQEDKNDLLNSVALELDLFREAHPIIPDVDIDNNVIRSSEEIKQETFTDIKKQWGINDKIRK</sequence>
<feature type="region of interest" description="Disordered" evidence="1">
    <location>
        <begin position="12"/>
        <end position="31"/>
    </location>
</feature>
<name>A0A2Z6BN50_ENTFL</name>
<accession>A0A2Z6BN50</accession>
<gene>
    <name evidence="2" type="ORF">EY666_07350</name>
</gene>
<protein>
    <submittedName>
        <fullName evidence="2">Uncharacterized protein</fullName>
    </submittedName>
</protein>
<organism evidence="2 3">
    <name type="scientific">Enterococcus faecalis</name>
    <name type="common">Streptococcus faecalis</name>
    <dbReference type="NCBI Taxonomy" id="1351"/>
    <lineage>
        <taxon>Bacteria</taxon>
        <taxon>Bacillati</taxon>
        <taxon>Bacillota</taxon>
        <taxon>Bacilli</taxon>
        <taxon>Lactobacillales</taxon>
        <taxon>Enterococcaceae</taxon>
        <taxon>Enterococcus</taxon>
    </lineage>
</organism>
<dbReference type="EMBL" id="SIYF01000162">
    <property type="protein sequence ID" value="TKK86909.1"/>
    <property type="molecule type" value="Genomic_DNA"/>
</dbReference>
<evidence type="ECO:0000313" key="2">
    <source>
        <dbReference type="EMBL" id="TKK86909.1"/>
    </source>
</evidence>
<dbReference type="RefSeq" id="WP_086321354.1">
    <property type="nucleotide sequence ID" value="NZ_AP018539.1"/>
</dbReference>
<comment type="caution">
    <text evidence="2">The sequence shown here is derived from an EMBL/GenBank/DDBJ whole genome shotgun (WGS) entry which is preliminary data.</text>
</comment>
<feature type="compositionally biased region" description="Basic and acidic residues" evidence="1">
    <location>
        <begin position="16"/>
        <end position="30"/>
    </location>
</feature>
<dbReference type="AlphaFoldDB" id="A0A2Z6BN50"/>
<reference evidence="2 3" key="1">
    <citation type="submission" date="2019-02" db="EMBL/GenBank/DDBJ databases">
        <title>Bacteria dissemination in different level of health care in South Africa: the effectiveness of infections prevention and control.</title>
        <authorList>
            <person name="Shobo C."/>
            <person name="Amoako D.G."/>
            <person name="Allam M."/>
            <person name="Ismail A."/>
            <person name="Bester L.A."/>
            <person name="Essack S.Y."/>
        </authorList>
    </citation>
    <scope>NUCLEOTIDE SEQUENCE [LARGE SCALE GENOMIC DNA]</scope>
    <source>
        <strain evidence="2 3">2SIL2</strain>
    </source>
</reference>
<evidence type="ECO:0000256" key="1">
    <source>
        <dbReference type="SAM" id="MobiDB-lite"/>
    </source>
</evidence>
<proteinExistence type="predicted"/>
<dbReference type="Proteomes" id="UP000305511">
    <property type="component" value="Unassembled WGS sequence"/>
</dbReference>
<evidence type="ECO:0000313" key="3">
    <source>
        <dbReference type="Proteomes" id="UP000305511"/>
    </source>
</evidence>